<protein>
    <submittedName>
        <fullName evidence="8">CoA ester lyase</fullName>
    </submittedName>
</protein>
<dbReference type="GO" id="GO:0016829">
    <property type="term" value="F:lyase activity"/>
    <property type="evidence" value="ECO:0007669"/>
    <property type="project" value="UniProtKB-KW"/>
</dbReference>
<feature type="binding site" evidence="5">
    <location>
        <position position="129"/>
    </location>
    <ligand>
        <name>substrate</name>
    </ligand>
</feature>
<evidence type="ECO:0000256" key="4">
    <source>
        <dbReference type="ARBA" id="ARBA00022842"/>
    </source>
</evidence>
<dbReference type="InterPro" id="IPR015813">
    <property type="entry name" value="Pyrv/PenolPyrv_kinase-like_dom"/>
</dbReference>
<proteinExistence type="inferred from homology"/>
<keyword evidence="8" id="KW-0456">Lyase</keyword>
<organism evidence="8 9">
    <name type="scientific">Sphingomonas oligophenolica</name>
    <dbReference type="NCBI Taxonomy" id="301154"/>
    <lineage>
        <taxon>Bacteria</taxon>
        <taxon>Pseudomonadati</taxon>
        <taxon>Pseudomonadota</taxon>
        <taxon>Alphaproteobacteria</taxon>
        <taxon>Sphingomonadales</taxon>
        <taxon>Sphingomonadaceae</taxon>
        <taxon>Sphingomonas</taxon>
    </lineage>
</organism>
<gene>
    <name evidence="8" type="ORF">EAH84_14920</name>
</gene>
<dbReference type="RefSeq" id="WP_140872787.1">
    <property type="nucleotide sequence ID" value="NZ_RCZK01000022.1"/>
</dbReference>
<dbReference type="Proteomes" id="UP000318413">
    <property type="component" value="Unassembled WGS sequence"/>
</dbReference>
<evidence type="ECO:0000256" key="2">
    <source>
        <dbReference type="ARBA" id="ARBA00005568"/>
    </source>
</evidence>
<evidence type="ECO:0000259" key="7">
    <source>
        <dbReference type="Pfam" id="PF03328"/>
    </source>
</evidence>
<evidence type="ECO:0000256" key="5">
    <source>
        <dbReference type="PIRSR" id="PIRSR015582-1"/>
    </source>
</evidence>
<dbReference type="GO" id="GO:0000287">
    <property type="term" value="F:magnesium ion binding"/>
    <property type="evidence" value="ECO:0007669"/>
    <property type="project" value="TreeGrafter"/>
</dbReference>
<evidence type="ECO:0000256" key="3">
    <source>
        <dbReference type="ARBA" id="ARBA00022723"/>
    </source>
</evidence>
<dbReference type="Gene3D" id="3.20.20.60">
    <property type="entry name" value="Phosphoenolpyruvate-binding domains"/>
    <property type="match status" value="1"/>
</dbReference>
<dbReference type="OrthoDB" id="9800547at2"/>
<dbReference type="AlphaFoldDB" id="A0A502BYQ5"/>
<keyword evidence="4 6" id="KW-0460">Magnesium</keyword>
<dbReference type="EMBL" id="RCZK01000022">
    <property type="protein sequence ID" value="TPG06365.1"/>
    <property type="molecule type" value="Genomic_DNA"/>
</dbReference>
<evidence type="ECO:0000313" key="9">
    <source>
        <dbReference type="Proteomes" id="UP000318413"/>
    </source>
</evidence>
<dbReference type="InterPro" id="IPR011206">
    <property type="entry name" value="Citrate_lyase_beta/mcl1/mcl2"/>
</dbReference>
<dbReference type="SUPFAM" id="SSF51621">
    <property type="entry name" value="Phosphoenolpyruvate/pyruvate domain"/>
    <property type="match status" value="1"/>
</dbReference>
<dbReference type="GO" id="GO:0006107">
    <property type="term" value="P:oxaloacetate metabolic process"/>
    <property type="evidence" value="ECO:0007669"/>
    <property type="project" value="TreeGrafter"/>
</dbReference>
<name>A0A502BYQ5_9SPHN</name>
<comment type="caution">
    <text evidence="8">The sequence shown here is derived from an EMBL/GenBank/DDBJ whole genome shotgun (WGS) entry which is preliminary data.</text>
</comment>
<dbReference type="PIRSF" id="PIRSF015582">
    <property type="entry name" value="Cit_lyase_B"/>
    <property type="match status" value="1"/>
</dbReference>
<sequence>MDIRPRPRPRRSALYMPATNAKAIAKARTLPCDVVILDLEDAVAPAAKHDARAAAVAAVGEGGFGRRELVIRVNALSTAVGVAAWGEEDCRALVAARPDAVLIPKVDDARAVAAYRALLGDLPIWAMVETARAVLRLDDLAAAPGLAALVVGTNDLAKELRATPGRDRLPFHGFLAQTVAAARAHGLAAIDGVCNAIDDVDGFAAECDQGARFGFDGKTLIHPSQIAPCNGAFSPTAAAIAWARRVVAAFAAPAAADHGVIRVDGAMVERLHWEQAHQTLAIARAIAGE</sequence>
<feature type="binding site" evidence="6">
    <location>
        <position position="155"/>
    </location>
    <ligand>
        <name>Mg(2+)</name>
        <dbReference type="ChEBI" id="CHEBI:18420"/>
    </ligand>
</feature>
<accession>A0A502BYQ5</accession>
<comment type="cofactor">
    <cofactor evidence="1">
        <name>Mg(2+)</name>
        <dbReference type="ChEBI" id="CHEBI:18420"/>
    </cofactor>
</comment>
<evidence type="ECO:0000256" key="6">
    <source>
        <dbReference type="PIRSR" id="PIRSR015582-2"/>
    </source>
</evidence>
<feature type="binding site" evidence="5">
    <location>
        <position position="72"/>
    </location>
    <ligand>
        <name>substrate</name>
    </ligand>
</feature>
<evidence type="ECO:0000313" key="8">
    <source>
        <dbReference type="EMBL" id="TPG06365.1"/>
    </source>
</evidence>
<comment type="similarity">
    <text evidence="2">Belongs to the HpcH/HpaI aldolase family.</text>
</comment>
<dbReference type="InterPro" id="IPR040442">
    <property type="entry name" value="Pyrv_kinase-like_dom_sf"/>
</dbReference>
<dbReference type="PANTHER" id="PTHR32308">
    <property type="entry name" value="LYASE BETA SUBUNIT, PUTATIVE (AFU_ORTHOLOGUE AFUA_4G13030)-RELATED"/>
    <property type="match status" value="1"/>
</dbReference>
<feature type="binding site" evidence="6">
    <location>
        <position position="129"/>
    </location>
    <ligand>
        <name>Mg(2+)</name>
        <dbReference type="ChEBI" id="CHEBI:18420"/>
    </ligand>
</feature>
<evidence type="ECO:0000256" key="1">
    <source>
        <dbReference type="ARBA" id="ARBA00001946"/>
    </source>
</evidence>
<dbReference type="PANTHER" id="PTHR32308:SF10">
    <property type="entry name" value="CITRATE LYASE SUBUNIT BETA"/>
    <property type="match status" value="1"/>
</dbReference>
<keyword evidence="3 6" id="KW-0479">Metal-binding</keyword>
<keyword evidence="9" id="KW-1185">Reference proteome</keyword>
<reference evidence="8 9" key="1">
    <citation type="journal article" date="2019" name="Environ. Microbiol.">
        <title>Species interactions and distinct microbial communities in high Arctic permafrost affected cryosols are associated with the CH4 and CO2 gas fluxes.</title>
        <authorList>
            <person name="Altshuler I."/>
            <person name="Hamel J."/>
            <person name="Turney S."/>
            <person name="Magnuson E."/>
            <person name="Levesque R."/>
            <person name="Greer C."/>
            <person name="Whyte L.G."/>
        </authorList>
    </citation>
    <scope>NUCLEOTIDE SEQUENCE [LARGE SCALE GENOMIC DNA]</scope>
    <source>
        <strain evidence="8 9">S5.1</strain>
    </source>
</reference>
<dbReference type="Pfam" id="PF03328">
    <property type="entry name" value="HpcH_HpaI"/>
    <property type="match status" value="1"/>
</dbReference>
<dbReference type="InterPro" id="IPR005000">
    <property type="entry name" value="Aldolase/citrate-lyase_domain"/>
</dbReference>
<feature type="domain" description="HpcH/HpaI aldolase/citrate lyase" evidence="7">
    <location>
        <begin position="11"/>
        <end position="223"/>
    </location>
</feature>